<dbReference type="Proteomes" id="UP000299102">
    <property type="component" value="Unassembled WGS sequence"/>
</dbReference>
<comment type="caution">
    <text evidence="1">The sequence shown here is derived from an EMBL/GenBank/DDBJ whole genome shotgun (WGS) entry which is preliminary data.</text>
</comment>
<dbReference type="EMBL" id="BGZK01000107">
    <property type="protein sequence ID" value="GBP19363.1"/>
    <property type="molecule type" value="Genomic_DNA"/>
</dbReference>
<keyword evidence="2" id="KW-1185">Reference proteome</keyword>
<proteinExistence type="predicted"/>
<gene>
    <name evidence="1" type="ORF">EVAR_12404_1</name>
</gene>
<evidence type="ECO:0000313" key="1">
    <source>
        <dbReference type="EMBL" id="GBP19363.1"/>
    </source>
</evidence>
<name>A0A4C1TZ60_EUMVA</name>
<accession>A0A4C1TZ60</accession>
<sequence length="95" mass="10196">MALAKRLNFPLHDGPRWATNDRHRHAEGRRYGARWPVTCIDIHGCSCALSLPSISSNSADRFMGVPSTGGRGPVVGSYTRAGASLHPPLSRSLAS</sequence>
<organism evidence="1 2">
    <name type="scientific">Eumeta variegata</name>
    <name type="common">Bagworm moth</name>
    <name type="synonym">Eumeta japonica</name>
    <dbReference type="NCBI Taxonomy" id="151549"/>
    <lineage>
        <taxon>Eukaryota</taxon>
        <taxon>Metazoa</taxon>
        <taxon>Ecdysozoa</taxon>
        <taxon>Arthropoda</taxon>
        <taxon>Hexapoda</taxon>
        <taxon>Insecta</taxon>
        <taxon>Pterygota</taxon>
        <taxon>Neoptera</taxon>
        <taxon>Endopterygota</taxon>
        <taxon>Lepidoptera</taxon>
        <taxon>Glossata</taxon>
        <taxon>Ditrysia</taxon>
        <taxon>Tineoidea</taxon>
        <taxon>Psychidae</taxon>
        <taxon>Oiketicinae</taxon>
        <taxon>Eumeta</taxon>
    </lineage>
</organism>
<dbReference type="AlphaFoldDB" id="A0A4C1TZ60"/>
<protein>
    <submittedName>
        <fullName evidence="1">Uncharacterized protein</fullName>
    </submittedName>
</protein>
<evidence type="ECO:0000313" key="2">
    <source>
        <dbReference type="Proteomes" id="UP000299102"/>
    </source>
</evidence>
<reference evidence="1 2" key="1">
    <citation type="journal article" date="2019" name="Commun. Biol.">
        <title>The bagworm genome reveals a unique fibroin gene that provides high tensile strength.</title>
        <authorList>
            <person name="Kono N."/>
            <person name="Nakamura H."/>
            <person name="Ohtoshi R."/>
            <person name="Tomita M."/>
            <person name="Numata K."/>
            <person name="Arakawa K."/>
        </authorList>
    </citation>
    <scope>NUCLEOTIDE SEQUENCE [LARGE SCALE GENOMIC DNA]</scope>
</reference>